<dbReference type="AlphaFoldDB" id="A0A9W6UKE0"/>
<sequence>MSESTATAKKLLDEMGKIEFENASDIRRYATKLRELQRAIAMEVELSADELEAALATVALTSTESMATSRKRAKAVASHLRRAGSRARESAISSVSLWGSVRKHYGILMGAEKPRKSMNMKA</sequence>
<protein>
    <submittedName>
        <fullName evidence="1">Uncharacterized protein</fullName>
    </submittedName>
</protein>
<comment type="caution">
    <text evidence="1">The sequence shown here is derived from an EMBL/GenBank/DDBJ whole genome shotgun (WGS) entry which is preliminary data.</text>
</comment>
<dbReference type="RefSeq" id="WP_285761385.1">
    <property type="nucleotide sequence ID" value="NZ_BSQG01000009.1"/>
</dbReference>
<name>A0A9W6UKE0_9ACTN</name>
<dbReference type="Proteomes" id="UP001165092">
    <property type="component" value="Unassembled WGS sequence"/>
</dbReference>
<evidence type="ECO:0000313" key="1">
    <source>
        <dbReference type="EMBL" id="GLU49849.1"/>
    </source>
</evidence>
<accession>A0A9W6UKE0</accession>
<dbReference type="EMBL" id="BSQG01000009">
    <property type="protein sequence ID" value="GLU49849.1"/>
    <property type="molecule type" value="Genomic_DNA"/>
</dbReference>
<reference evidence="1" key="1">
    <citation type="submission" date="2023-02" db="EMBL/GenBank/DDBJ databases">
        <title>Nocardiopsis ansamitocini NBRC 112285.</title>
        <authorList>
            <person name="Ichikawa N."/>
            <person name="Sato H."/>
            <person name="Tonouchi N."/>
        </authorList>
    </citation>
    <scope>NUCLEOTIDE SEQUENCE</scope>
    <source>
        <strain evidence="1">NBRC 112285</strain>
    </source>
</reference>
<evidence type="ECO:0000313" key="2">
    <source>
        <dbReference type="Proteomes" id="UP001165092"/>
    </source>
</evidence>
<proteinExistence type="predicted"/>
<gene>
    <name evidence="1" type="ORF">Nans01_42000</name>
</gene>
<organism evidence="1 2">
    <name type="scientific">Nocardiopsis ansamitocini</name>
    <dbReference type="NCBI Taxonomy" id="1670832"/>
    <lineage>
        <taxon>Bacteria</taxon>
        <taxon>Bacillati</taxon>
        <taxon>Actinomycetota</taxon>
        <taxon>Actinomycetes</taxon>
        <taxon>Streptosporangiales</taxon>
        <taxon>Nocardiopsidaceae</taxon>
        <taxon>Nocardiopsis</taxon>
    </lineage>
</organism>
<keyword evidence="2" id="KW-1185">Reference proteome</keyword>